<dbReference type="AlphaFoldDB" id="A0A2K2FL65"/>
<dbReference type="PRINTS" id="PR00344">
    <property type="entry name" value="BCTRLSENSOR"/>
</dbReference>
<dbReference type="Pfam" id="PF02518">
    <property type="entry name" value="HATPase_c"/>
    <property type="match status" value="1"/>
</dbReference>
<dbReference type="InterPro" id="IPR003660">
    <property type="entry name" value="HAMP_dom"/>
</dbReference>
<keyword evidence="12" id="KW-1185">Reference proteome</keyword>
<keyword evidence="7" id="KW-0902">Two-component regulatory system</keyword>
<keyword evidence="8" id="KW-0472">Membrane</keyword>
<organism evidence="11 12">
    <name type="scientific">Clostridium thermosuccinogenes</name>
    <dbReference type="NCBI Taxonomy" id="84032"/>
    <lineage>
        <taxon>Bacteria</taxon>
        <taxon>Bacillati</taxon>
        <taxon>Bacillota</taxon>
        <taxon>Clostridia</taxon>
        <taxon>Eubacteriales</taxon>
        <taxon>Clostridiaceae</taxon>
        <taxon>Clostridium</taxon>
    </lineage>
</organism>
<evidence type="ECO:0000313" key="12">
    <source>
        <dbReference type="Proteomes" id="UP000236151"/>
    </source>
</evidence>
<dbReference type="InterPro" id="IPR050640">
    <property type="entry name" value="Bact_2-comp_sensor_kinase"/>
</dbReference>
<dbReference type="Pfam" id="PF06580">
    <property type="entry name" value="His_kinase"/>
    <property type="match status" value="1"/>
</dbReference>
<dbReference type="PANTHER" id="PTHR34220">
    <property type="entry name" value="SENSOR HISTIDINE KINASE YPDA"/>
    <property type="match status" value="1"/>
</dbReference>
<dbReference type="SMART" id="SM00387">
    <property type="entry name" value="HATPase_c"/>
    <property type="match status" value="1"/>
</dbReference>
<feature type="transmembrane region" description="Helical" evidence="8">
    <location>
        <begin position="283"/>
        <end position="306"/>
    </location>
</feature>
<proteinExistence type="predicted"/>
<dbReference type="InterPro" id="IPR004358">
    <property type="entry name" value="Sig_transdc_His_kin-like_C"/>
</dbReference>
<dbReference type="PROSITE" id="PS50109">
    <property type="entry name" value="HIS_KIN"/>
    <property type="match status" value="1"/>
</dbReference>
<dbReference type="GO" id="GO:0016020">
    <property type="term" value="C:membrane"/>
    <property type="evidence" value="ECO:0007669"/>
    <property type="project" value="UniProtKB-SubCell"/>
</dbReference>
<evidence type="ECO:0000256" key="1">
    <source>
        <dbReference type="ARBA" id="ARBA00000085"/>
    </source>
</evidence>
<gene>
    <name evidence="11" type="ORF">CDQ84_08660</name>
</gene>
<dbReference type="PROSITE" id="PS50885">
    <property type="entry name" value="HAMP"/>
    <property type="match status" value="1"/>
</dbReference>
<evidence type="ECO:0000256" key="4">
    <source>
        <dbReference type="ARBA" id="ARBA00022553"/>
    </source>
</evidence>
<evidence type="ECO:0000256" key="8">
    <source>
        <dbReference type="SAM" id="Phobius"/>
    </source>
</evidence>
<comment type="subcellular location">
    <subcellularLocation>
        <location evidence="2">Membrane</location>
    </subcellularLocation>
</comment>
<sequence length="568" mass="65220">MNCSRFRTQISLLMIIPCVIFSIGITWVSYSYLIQFFRSTQEDSLQKLTEQVMFSLTNSTDSINELLVNIKSNGIVNDDISNLDNVISIIFHNRSTCIKGIVFIGKDGKEIGYPITYWHFGEQEKNIIRELLEKNSKGISWSEKFYSNIDTSNDIYQPLCLTVMPIYHNHEYIGALSIVIGLTEFLSSTSIYNGNYEITTYLYEKNGKLADNYKYKDAGYYYLTPIASAPEEMQDLDSAIRYLEKNDMCYSYASMKTNPYWSIIIVADIYKLQSKFQPFNLKIIAVIIVGFLGLLLIYIVFIHEWFTVPMNNLSKGIRHVSGGDFDYRIKVERKDEFGEVAMQFNHMSEMVKELIEQVKTISKQKSESDMNVLLSQIRPHFLYNTLDVINMMVDSSPREKVHEALSKLVKLLRYGLSKNLLQNLDDELDYTCNYIELLKIRYGEILDYSIEKGKDTGNVAILKLLLQPLVENAVFHGLLPLEKRKGHLLIRTWMENRRLSILVSDNGVGISSEKIESILSGDSRDNKTGGIGIANVRDRIFLYYGKESEFTLKSEVGKGTDILIRLPV</sequence>
<dbReference type="Pfam" id="PF00672">
    <property type="entry name" value="HAMP"/>
    <property type="match status" value="1"/>
</dbReference>
<keyword evidence="8" id="KW-1133">Transmembrane helix</keyword>
<dbReference type="Proteomes" id="UP000236151">
    <property type="component" value="Unassembled WGS sequence"/>
</dbReference>
<evidence type="ECO:0000256" key="7">
    <source>
        <dbReference type="ARBA" id="ARBA00023012"/>
    </source>
</evidence>
<keyword evidence="5" id="KW-0808">Transferase</keyword>
<evidence type="ECO:0000256" key="6">
    <source>
        <dbReference type="ARBA" id="ARBA00022777"/>
    </source>
</evidence>
<dbReference type="InterPro" id="IPR003594">
    <property type="entry name" value="HATPase_dom"/>
</dbReference>
<dbReference type="InterPro" id="IPR036890">
    <property type="entry name" value="HATPase_C_sf"/>
</dbReference>
<dbReference type="SUPFAM" id="SSF55874">
    <property type="entry name" value="ATPase domain of HSP90 chaperone/DNA topoisomerase II/histidine kinase"/>
    <property type="match status" value="1"/>
</dbReference>
<evidence type="ECO:0000259" key="9">
    <source>
        <dbReference type="PROSITE" id="PS50109"/>
    </source>
</evidence>
<dbReference type="CDD" id="cd06225">
    <property type="entry name" value="HAMP"/>
    <property type="match status" value="1"/>
</dbReference>
<protein>
    <recommendedName>
        <fullName evidence="3">histidine kinase</fullName>
        <ecNumber evidence="3">2.7.13.3</ecNumber>
    </recommendedName>
</protein>
<dbReference type="SUPFAM" id="SSF158472">
    <property type="entry name" value="HAMP domain-like"/>
    <property type="match status" value="1"/>
</dbReference>
<keyword evidence="4" id="KW-0597">Phosphoprotein</keyword>
<evidence type="ECO:0000259" key="10">
    <source>
        <dbReference type="PROSITE" id="PS50885"/>
    </source>
</evidence>
<dbReference type="InterPro" id="IPR010559">
    <property type="entry name" value="Sig_transdc_His_kin_internal"/>
</dbReference>
<accession>A0A2K2FL65</accession>
<evidence type="ECO:0000256" key="5">
    <source>
        <dbReference type="ARBA" id="ARBA00022679"/>
    </source>
</evidence>
<comment type="catalytic activity">
    <reaction evidence="1">
        <text>ATP + protein L-histidine = ADP + protein N-phospho-L-histidine.</text>
        <dbReference type="EC" id="2.7.13.3"/>
    </reaction>
</comment>
<dbReference type="Gene3D" id="6.10.340.10">
    <property type="match status" value="1"/>
</dbReference>
<name>A0A2K2FL65_9CLOT</name>
<evidence type="ECO:0000256" key="3">
    <source>
        <dbReference type="ARBA" id="ARBA00012438"/>
    </source>
</evidence>
<dbReference type="SMART" id="SM00304">
    <property type="entry name" value="HAMP"/>
    <property type="match status" value="1"/>
</dbReference>
<dbReference type="GO" id="GO:0000155">
    <property type="term" value="F:phosphorelay sensor kinase activity"/>
    <property type="evidence" value="ECO:0007669"/>
    <property type="project" value="InterPro"/>
</dbReference>
<evidence type="ECO:0000256" key="2">
    <source>
        <dbReference type="ARBA" id="ARBA00004370"/>
    </source>
</evidence>
<reference evidence="11 12" key="1">
    <citation type="submission" date="2017-06" db="EMBL/GenBank/DDBJ databases">
        <title>Investigating the central metabolism of Clostridium thermosuccinogenes.</title>
        <authorList>
            <person name="Koendjbiharie J.G."/>
            <person name="van Kranenburg R."/>
        </authorList>
    </citation>
    <scope>NUCLEOTIDE SEQUENCE [LARGE SCALE GENOMIC DNA]</scope>
    <source>
        <strain evidence="11 12">DSM 5806</strain>
    </source>
</reference>
<feature type="transmembrane region" description="Helical" evidence="8">
    <location>
        <begin position="12"/>
        <end position="33"/>
    </location>
</feature>
<dbReference type="EC" id="2.7.13.3" evidence="3"/>
<feature type="domain" description="HAMP" evidence="10">
    <location>
        <begin position="304"/>
        <end position="356"/>
    </location>
</feature>
<keyword evidence="6" id="KW-0418">Kinase</keyword>
<dbReference type="KEGG" id="cthd:CDO33_14960"/>
<feature type="domain" description="Histidine kinase" evidence="9">
    <location>
        <begin position="462"/>
        <end position="568"/>
    </location>
</feature>
<dbReference type="Gene3D" id="3.30.565.10">
    <property type="entry name" value="Histidine kinase-like ATPase, C-terminal domain"/>
    <property type="match status" value="1"/>
</dbReference>
<dbReference type="PANTHER" id="PTHR34220:SF7">
    <property type="entry name" value="SENSOR HISTIDINE KINASE YPDA"/>
    <property type="match status" value="1"/>
</dbReference>
<comment type="caution">
    <text evidence="11">The sequence shown here is derived from an EMBL/GenBank/DDBJ whole genome shotgun (WGS) entry which is preliminary data.</text>
</comment>
<keyword evidence="8" id="KW-0812">Transmembrane</keyword>
<dbReference type="InterPro" id="IPR005467">
    <property type="entry name" value="His_kinase_dom"/>
</dbReference>
<evidence type="ECO:0000313" key="11">
    <source>
        <dbReference type="EMBL" id="PNT99522.1"/>
    </source>
</evidence>
<dbReference type="EMBL" id="NIOJ01000018">
    <property type="protein sequence ID" value="PNT99522.1"/>
    <property type="molecule type" value="Genomic_DNA"/>
</dbReference>